<feature type="domain" description="DUF2428" evidence="4">
    <location>
        <begin position="1103"/>
        <end position="1364"/>
    </location>
</feature>
<sequence>MSSKFKKQQQRKRWSEAGTVFPEVFCCQAQALGQDAAAPPVLQEIGQALLNFTTLRSTYAEIEALKGICAKVVRLATSGAFHDLVVEQVQAVATAANDAAALERSSVAGQQPRSSGEQPPMSSRAPLADVMVTLLEHPTLKLALRPCCVAAVQCLANGVRKVVGGGEAGRHIPPSVMDETQDAISSLYYLLVTYGSDIAMEGGAAGRHAILTAAEAMLEALQGASLAREALSSAAVALSAAARLPSVQPAVSALEIAEGLDLAPQPGMLGLAEGLQGIDAGIVAEQLAAAGTSLPQRLRQLSAFAKICALKGLVSMLPTAVLCAPLQLHHPQGSPHDANSSGTAAVQPGPAADIANGQTQEAWCWLSRGALPAACAGVLVASDAHYKFHAMSTLTVCLQRMKEILAEAAVHRTNSLQAPPSSEQADAQRSPAPSSPQSDGAPGRPAGSHEASGTEAGIWAVTLGAEGHDTEAGSATQSSAGSGKEGWDLQLPVLTAALRSQVMGLLWSNWDEPLSQTVKQVQAAFDAVLHILAVQQQYQRVLAVAQEDAIGVDAFLEHTTRDLLQTGGPRKGRYIPLTGLVPRLGAKRMLSLRPGLLEDTLSAQREQALCSCASGLFSALLQELRQECMQDADQPSEGLRAWREYWVGPMLHVLMSPNECLRSNASMYSLPVALQMDSGSLLLLLGYVLDEDAAMPACDVGGQALEDGLFEDGKVAALVAILKAARQLQLISDLDVVTVPGCGSVTIPESMLQRAISHCTESLRVDAMQLACVHPKATAPPGALELQLVALGLSLGMRCTSTSLRNKWMSLFGKLLRRIHTAVHAIVHRRHLRQLSMAAAVKRGKPDRAEVAALENAEELKDLQRLVAFMQWLTRSLLGSLYPGAPFERKYLATLLLNTLLEVRGEAGILSPAHEGPLDLLCPGFEGPTAVEVLLGAVVDSWDRLREGSITALMHMATPLPGLDRPELLPPVLGWACRLVGSPRVRESDAGARLLGLVYSKYILGLHWHVQVSCQSSSTAGSQSCTCLDEGATSAFSASMVFLDSINGWLQANVEAGKQDLPEACRNSLAHGVLLLLRYLVPAVPWGAFAGLPGQAQAMRRWLQRLLGLMEEAVQLTMEALAQPQKASIGAGEIDAGDLEVGLSDAEDEEGEEEGAGELAPRSQMITTGCWLTMKEVSLVWGTLARCIPLEGDEKSGHGYLLSAEQLQHIGASFITILTSMKHNGAVDKTQAGFIAMVEKLLRVPSPALNRLPGEWMANLLLHICRAGQSRDDIVRRSAGIPFAFCALFLAEPVGQHKVLLHGGMSALLDLAGDTAQAEPWPRVHAFNVLRMAFNDKNLAMDSSGFFAEGLKTAILGMSAPAWEVRNAASQLYTALVVRTLGFKNVTKGSTLRRTITGAEFFYRYQLLHSFLLGQLEEAAQQLESDTSSSSPVHPSLYPVLVLLSRLRPSLHNRSTALVNRLTPAAFTPVVQRCACARPLAIRHLAARALAPLVPPEELAATLADLLGQVPVAGAIQHANKVHGALLQLHALLEIDDQRLQAIDAHALLDLLLPALQQRMWLLTLRNPCGPIRLEFVRVDEALRCLGAALKPLVAPSTRQPQPTSPEDVAEAVQQFLAAITSSSSGRMAVSVRQAAVQALQASGLLNVLPPPTTTLAASAVASNGNHKVPGWLQEASLQAWLLAIQLMEDEADEVREVAAAAAAEAIAQLSGVDYAAPAGASAAASSALGLLRHWQPGSVRKLFDRELDNHHEEQLLLAQLAAGRLRALLMAASAPGLRPAVQGWADRVAQEVEMACQALQRLQQTTSWLGGVTNHPHTFGPLFRMLLALYAAGALAQRAHADVAGAEEPIAAPATGPAHQPHVAGVLSRCVDIMLKLQLHPLLSSLLVVALEQWDIADLRTQAVQALGEAYDPSFNPLFLVGTYMRHVPVVAAPTVAPQDTLLPHLASLTLDA</sequence>
<keyword evidence="2" id="KW-0819">tRNA processing</keyword>
<dbReference type="SUPFAM" id="SSF48371">
    <property type="entry name" value="ARM repeat"/>
    <property type="match status" value="1"/>
</dbReference>
<name>A0AAW1RAC3_9CHLO</name>
<evidence type="ECO:0000313" key="8">
    <source>
        <dbReference type="Proteomes" id="UP001489004"/>
    </source>
</evidence>
<feature type="compositionally biased region" description="Polar residues" evidence="3">
    <location>
        <begin position="414"/>
        <end position="423"/>
    </location>
</feature>
<evidence type="ECO:0000259" key="4">
    <source>
        <dbReference type="Pfam" id="PF10350"/>
    </source>
</evidence>
<organism evidence="7 8">
    <name type="scientific">[Myrmecia] bisecta</name>
    <dbReference type="NCBI Taxonomy" id="41462"/>
    <lineage>
        <taxon>Eukaryota</taxon>
        <taxon>Viridiplantae</taxon>
        <taxon>Chlorophyta</taxon>
        <taxon>core chlorophytes</taxon>
        <taxon>Trebouxiophyceae</taxon>
        <taxon>Trebouxiales</taxon>
        <taxon>Trebouxiaceae</taxon>
        <taxon>Myrmecia</taxon>
    </lineage>
</organism>
<dbReference type="InterPro" id="IPR016024">
    <property type="entry name" value="ARM-type_fold"/>
</dbReference>
<feature type="compositionally biased region" description="Low complexity" evidence="3">
    <location>
        <begin position="424"/>
        <end position="439"/>
    </location>
</feature>
<keyword evidence="8" id="KW-1185">Reference proteome</keyword>
<evidence type="ECO:0000256" key="2">
    <source>
        <dbReference type="ARBA" id="ARBA00022694"/>
    </source>
</evidence>
<dbReference type="Pfam" id="PF10350">
    <property type="entry name" value="DUF2428"/>
    <property type="match status" value="1"/>
</dbReference>
<feature type="domain" description="tRNA (32-2'-O)-methyltransferase regulator THADA-like TPR repeats region" evidence="5">
    <location>
        <begin position="642"/>
        <end position="903"/>
    </location>
</feature>
<feature type="domain" description="tRNA (32-2'-O)-methyltransferase regulator THADA-like C-terminal TPR repeats region" evidence="6">
    <location>
        <begin position="1366"/>
        <end position="1532"/>
    </location>
</feature>
<reference evidence="7 8" key="1">
    <citation type="journal article" date="2024" name="Nat. Commun.">
        <title>Phylogenomics reveals the evolutionary origins of lichenization in chlorophyte algae.</title>
        <authorList>
            <person name="Puginier C."/>
            <person name="Libourel C."/>
            <person name="Otte J."/>
            <person name="Skaloud P."/>
            <person name="Haon M."/>
            <person name="Grisel S."/>
            <person name="Petersen M."/>
            <person name="Berrin J.G."/>
            <person name="Delaux P.M."/>
            <person name="Dal Grande F."/>
            <person name="Keller J."/>
        </authorList>
    </citation>
    <scope>NUCLEOTIDE SEQUENCE [LARGE SCALE GENOMIC DNA]</scope>
    <source>
        <strain evidence="7 8">SAG 2043</strain>
    </source>
</reference>
<dbReference type="Pfam" id="PF25150">
    <property type="entry name" value="TPR_Trm732"/>
    <property type="match status" value="1"/>
</dbReference>
<dbReference type="PANTHER" id="PTHR14387:SF0">
    <property type="entry name" value="DUF2428 DOMAIN-CONTAINING PROTEIN"/>
    <property type="match status" value="1"/>
</dbReference>
<feature type="region of interest" description="Disordered" evidence="3">
    <location>
        <begin position="103"/>
        <end position="123"/>
    </location>
</feature>
<feature type="region of interest" description="Disordered" evidence="3">
    <location>
        <begin position="414"/>
        <end position="453"/>
    </location>
</feature>
<dbReference type="GO" id="GO:0005829">
    <property type="term" value="C:cytosol"/>
    <property type="evidence" value="ECO:0007669"/>
    <property type="project" value="TreeGrafter"/>
</dbReference>
<evidence type="ECO:0000256" key="3">
    <source>
        <dbReference type="SAM" id="MobiDB-lite"/>
    </source>
</evidence>
<evidence type="ECO:0000313" key="7">
    <source>
        <dbReference type="EMBL" id="KAK9830510.1"/>
    </source>
</evidence>
<dbReference type="InterPro" id="IPR019442">
    <property type="entry name" value="THADA/TRM732_DUF2428"/>
</dbReference>
<accession>A0AAW1RAC3</accession>
<evidence type="ECO:0000256" key="1">
    <source>
        <dbReference type="ARBA" id="ARBA00010409"/>
    </source>
</evidence>
<dbReference type="InterPro" id="IPR056843">
    <property type="entry name" value="THADA-like_TPR"/>
</dbReference>
<dbReference type="PANTHER" id="PTHR14387">
    <property type="entry name" value="THADA/DEATH RECEPTOR INTERACTING PROTEIN"/>
    <property type="match status" value="1"/>
</dbReference>
<dbReference type="InterPro" id="IPR056842">
    <property type="entry name" value="THADA-like_TPR_C"/>
</dbReference>
<evidence type="ECO:0000259" key="6">
    <source>
        <dbReference type="Pfam" id="PF25151"/>
    </source>
</evidence>
<dbReference type="Proteomes" id="UP001489004">
    <property type="component" value="Unassembled WGS sequence"/>
</dbReference>
<evidence type="ECO:0000259" key="5">
    <source>
        <dbReference type="Pfam" id="PF25150"/>
    </source>
</evidence>
<gene>
    <name evidence="7" type="ORF">WJX72_012147</name>
</gene>
<protein>
    <recommendedName>
        <fullName evidence="9">DUF2428 domain-containing protein</fullName>
    </recommendedName>
</protein>
<comment type="caution">
    <text evidence="7">The sequence shown here is derived from an EMBL/GenBank/DDBJ whole genome shotgun (WGS) entry which is preliminary data.</text>
</comment>
<dbReference type="Pfam" id="PF25151">
    <property type="entry name" value="TPR_Trm732_C"/>
    <property type="match status" value="1"/>
</dbReference>
<dbReference type="InterPro" id="IPR051954">
    <property type="entry name" value="tRNA_methyltransferase_THADA"/>
</dbReference>
<evidence type="ECO:0008006" key="9">
    <source>
        <dbReference type="Google" id="ProtNLM"/>
    </source>
</evidence>
<feature type="region of interest" description="Disordered" evidence="3">
    <location>
        <begin position="331"/>
        <end position="350"/>
    </location>
</feature>
<feature type="compositionally biased region" description="Polar residues" evidence="3">
    <location>
        <begin position="107"/>
        <end position="121"/>
    </location>
</feature>
<dbReference type="GO" id="GO:0030488">
    <property type="term" value="P:tRNA methylation"/>
    <property type="evidence" value="ECO:0007669"/>
    <property type="project" value="TreeGrafter"/>
</dbReference>
<proteinExistence type="inferred from homology"/>
<comment type="similarity">
    <text evidence="1">Belongs to the THADA family.</text>
</comment>
<dbReference type="EMBL" id="JALJOR010000001">
    <property type="protein sequence ID" value="KAK9830510.1"/>
    <property type="molecule type" value="Genomic_DNA"/>
</dbReference>